<feature type="compositionally biased region" description="Polar residues" evidence="1">
    <location>
        <begin position="51"/>
        <end position="80"/>
    </location>
</feature>
<keyword evidence="3" id="KW-1185">Reference proteome</keyword>
<feature type="region of interest" description="Disordered" evidence="1">
    <location>
        <begin position="101"/>
        <end position="120"/>
    </location>
</feature>
<evidence type="ECO:0000313" key="3">
    <source>
        <dbReference type="Proteomes" id="UP001210925"/>
    </source>
</evidence>
<feature type="region of interest" description="Disordered" evidence="1">
    <location>
        <begin position="1"/>
        <end position="86"/>
    </location>
</feature>
<sequence>MDVQTNKADNLKVSLPKISRNSTGLGPRTSTKSVKSTPDRLSKTESRITRRTTVSSNHRPQLQPTVLSTIAQDTDNPSSETKIEERKSAVEIFPIDFFDPVGESKSRKQNDNATTESILESGKNGNMCQIFDENLFIGVDAPKIRPMEDSSESEEETEIYVPPIVELEELPLDYEPSEQFNSLNNYHDLIASVRLNSISRLEYYEIDEELEDAFHSALELNRSIYYVKLGCISDMFWSTLPKMTNLLHLQLENLDLKETVLLIDFLDNYRHIVALSVSFSDECPFLWKLVKILYNLPNLLYLEIMGYMCPKTSKELGCLLVQARNLVFLGVEFPEEECQIEHITEALKRNTNLRHLDFLDSKLKLTDCKLIADGIKFNNLLESLSLSNYNNFEEAMKFNTTLILPDDIPLSNELQALSLRNMALHEKFTQQATELLQISRILPLLDLLPEIRVKIFNLFVYSPIAYRDSEILSNVLLDVKYLGRMKTPFKFSNIELVRRCYYVSEVDPKHEYNHSLIEMHKNLKDGPEWLKQFTFQNYTPTPGEF</sequence>
<dbReference type="InterPro" id="IPR032675">
    <property type="entry name" value="LRR_dom_sf"/>
</dbReference>
<accession>A0AAD5UA92</accession>
<organism evidence="2 3">
    <name type="scientific">Boothiomyces macroporosus</name>
    <dbReference type="NCBI Taxonomy" id="261099"/>
    <lineage>
        <taxon>Eukaryota</taxon>
        <taxon>Fungi</taxon>
        <taxon>Fungi incertae sedis</taxon>
        <taxon>Chytridiomycota</taxon>
        <taxon>Chytridiomycota incertae sedis</taxon>
        <taxon>Chytridiomycetes</taxon>
        <taxon>Rhizophydiales</taxon>
        <taxon>Terramycetaceae</taxon>
        <taxon>Boothiomyces</taxon>
    </lineage>
</organism>
<feature type="compositionally biased region" description="Polar residues" evidence="1">
    <location>
        <begin position="111"/>
        <end position="120"/>
    </location>
</feature>
<dbReference type="SUPFAM" id="SSF52047">
    <property type="entry name" value="RNI-like"/>
    <property type="match status" value="1"/>
</dbReference>
<dbReference type="AlphaFoldDB" id="A0AAD5UA92"/>
<proteinExistence type="predicted"/>
<feature type="compositionally biased region" description="Basic and acidic residues" evidence="1">
    <location>
        <begin position="37"/>
        <end position="48"/>
    </location>
</feature>
<dbReference type="EMBL" id="JADGKB010000149">
    <property type="protein sequence ID" value="KAJ3252232.1"/>
    <property type="molecule type" value="Genomic_DNA"/>
</dbReference>
<reference evidence="2" key="1">
    <citation type="submission" date="2020-05" db="EMBL/GenBank/DDBJ databases">
        <title>Phylogenomic resolution of chytrid fungi.</title>
        <authorList>
            <person name="Stajich J.E."/>
            <person name="Amses K."/>
            <person name="Simmons R."/>
            <person name="Seto K."/>
            <person name="Myers J."/>
            <person name="Bonds A."/>
            <person name="Quandt C.A."/>
            <person name="Barry K."/>
            <person name="Liu P."/>
            <person name="Grigoriev I."/>
            <person name="Longcore J.E."/>
            <person name="James T.Y."/>
        </authorList>
    </citation>
    <scope>NUCLEOTIDE SEQUENCE</scope>
    <source>
        <strain evidence="2">PLAUS21</strain>
    </source>
</reference>
<feature type="compositionally biased region" description="Polar residues" evidence="1">
    <location>
        <begin position="19"/>
        <end position="36"/>
    </location>
</feature>
<dbReference type="Gene3D" id="3.80.10.10">
    <property type="entry name" value="Ribonuclease Inhibitor"/>
    <property type="match status" value="1"/>
</dbReference>
<comment type="caution">
    <text evidence="2">The sequence shown here is derived from an EMBL/GenBank/DDBJ whole genome shotgun (WGS) entry which is preliminary data.</text>
</comment>
<protein>
    <submittedName>
        <fullName evidence="2">Uncharacterized protein</fullName>
    </submittedName>
</protein>
<gene>
    <name evidence="2" type="ORF">HK103_001667</name>
</gene>
<evidence type="ECO:0000313" key="2">
    <source>
        <dbReference type="EMBL" id="KAJ3252232.1"/>
    </source>
</evidence>
<name>A0AAD5UA92_9FUNG</name>
<dbReference type="Proteomes" id="UP001210925">
    <property type="component" value="Unassembled WGS sequence"/>
</dbReference>
<evidence type="ECO:0000256" key="1">
    <source>
        <dbReference type="SAM" id="MobiDB-lite"/>
    </source>
</evidence>